<dbReference type="InterPro" id="IPR013785">
    <property type="entry name" value="Aldolase_TIM"/>
</dbReference>
<dbReference type="InterPro" id="IPR000741">
    <property type="entry name" value="FBA_I"/>
</dbReference>
<evidence type="ECO:0000256" key="5">
    <source>
        <dbReference type="ARBA" id="ARBA00013779"/>
    </source>
</evidence>
<evidence type="ECO:0000256" key="1">
    <source>
        <dbReference type="ARBA" id="ARBA00000441"/>
    </source>
</evidence>
<accession>A0A8R2M474</accession>
<proteinExistence type="inferred from homology"/>
<evidence type="ECO:0000256" key="3">
    <source>
        <dbReference type="ARBA" id="ARBA00010387"/>
    </source>
</evidence>
<sequence>MRRLFQRSGRMKNLATSRDGCTRSTSWITYMDGTTKTASSSCRYVFVGRLGIVRYTTATILHIREWLPHGEEKVLLLQLQEGPTFNQRNVTPAEEKVMKQRTARSRAARCAIARDTRRSADGMRPALHTQNMTTYFSRLDVQLQEELKKTAEAILASGKGILAVDETNEGIGKLLKNVGLENTENNRRRYRELLFTTPDLAEHISAVILYDETVYQKTDDGTPFIELLNKLNIIPGIKVDKDVTALFLSEDEMTTQGLDDLGKRCAAYKKQGCRFAKWRCPVKIGLNTPSVRAINDTATILARYASICQSEGLVPIVEPDVLLDGDHDIERAQKVTEVVLAAVYKALNDHHVFLEGTLLKPNMVTPGQGCTKKSTPKEIAIATRTALLRGVPAAVPGIAFLSGGQTEEEATLNLNEINKVQGKKPWILTFSYGRALQASVWQTWAGKDENLVKAQKELLKRTKANGLASLGNYEAGTAISAAGDETNYSANYKY</sequence>
<dbReference type="PROSITE" id="PS00158">
    <property type="entry name" value="ALDOLASE_CLASS_I"/>
    <property type="match status" value="1"/>
</dbReference>
<keyword evidence="7 9" id="KW-0456">Lyase</keyword>
<dbReference type="FunFam" id="3.20.20.70:FF:000140">
    <property type="entry name" value="Fructose-bisphosphate aldolase"/>
    <property type="match status" value="1"/>
</dbReference>
<keyword evidence="12" id="KW-1185">Reference proteome</keyword>
<dbReference type="CDD" id="cd00948">
    <property type="entry name" value="FBP_aldolase_I_a"/>
    <property type="match status" value="1"/>
</dbReference>
<dbReference type="PANTHER" id="PTHR11627">
    <property type="entry name" value="FRUCTOSE-BISPHOSPHATE ALDOLASE"/>
    <property type="match status" value="1"/>
</dbReference>
<dbReference type="GO" id="GO:0006096">
    <property type="term" value="P:glycolytic process"/>
    <property type="evidence" value="ECO:0007669"/>
    <property type="project" value="UniProtKB-KW"/>
</dbReference>
<comment type="similarity">
    <text evidence="3 9">Belongs to the class I fructose-bisphosphate aldolase family.</text>
</comment>
<organism evidence="11 12">
    <name type="scientific">Bombyx mori</name>
    <name type="common">Silk moth</name>
    <dbReference type="NCBI Taxonomy" id="7091"/>
    <lineage>
        <taxon>Eukaryota</taxon>
        <taxon>Metazoa</taxon>
        <taxon>Ecdysozoa</taxon>
        <taxon>Arthropoda</taxon>
        <taxon>Hexapoda</taxon>
        <taxon>Insecta</taxon>
        <taxon>Pterygota</taxon>
        <taxon>Neoptera</taxon>
        <taxon>Endopterygota</taxon>
        <taxon>Lepidoptera</taxon>
        <taxon>Glossata</taxon>
        <taxon>Ditrysia</taxon>
        <taxon>Bombycoidea</taxon>
        <taxon>Bombycidae</taxon>
        <taxon>Bombycinae</taxon>
        <taxon>Bombyx</taxon>
    </lineage>
</organism>
<evidence type="ECO:0000313" key="12">
    <source>
        <dbReference type="Proteomes" id="UP000005204"/>
    </source>
</evidence>
<evidence type="ECO:0000313" key="11">
    <source>
        <dbReference type="EnsemblMetazoa" id="XP_037872224.1"/>
    </source>
</evidence>
<dbReference type="AlphaFoldDB" id="A0A8R2M474"/>
<gene>
    <name evidence="11" type="primary">101743550</name>
</gene>
<evidence type="ECO:0000256" key="4">
    <source>
        <dbReference type="ARBA" id="ARBA00013068"/>
    </source>
</evidence>
<dbReference type="Gene3D" id="3.20.20.70">
    <property type="entry name" value="Aldolase class I"/>
    <property type="match status" value="1"/>
</dbReference>
<dbReference type="Pfam" id="PF00274">
    <property type="entry name" value="Glycolytic"/>
    <property type="match status" value="1"/>
</dbReference>
<dbReference type="SUPFAM" id="SSF51569">
    <property type="entry name" value="Aldolase"/>
    <property type="match status" value="1"/>
</dbReference>
<evidence type="ECO:0000256" key="6">
    <source>
        <dbReference type="ARBA" id="ARBA00023152"/>
    </source>
</evidence>
<comment type="catalytic activity">
    <reaction evidence="1 9">
        <text>beta-D-fructose 1,6-bisphosphate = D-glyceraldehyde 3-phosphate + dihydroxyacetone phosphate</text>
        <dbReference type="Rhea" id="RHEA:14729"/>
        <dbReference type="ChEBI" id="CHEBI:32966"/>
        <dbReference type="ChEBI" id="CHEBI:57642"/>
        <dbReference type="ChEBI" id="CHEBI:59776"/>
        <dbReference type="EC" id="4.1.2.13"/>
    </reaction>
</comment>
<name>A0A8R2M474_BOMMO</name>
<dbReference type="EnsemblMetazoa" id="XM_038016296.1">
    <property type="protein sequence ID" value="XP_037872224.1"/>
    <property type="gene ID" value="LOC101743550"/>
</dbReference>
<evidence type="ECO:0000256" key="2">
    <source>
        <dbReference type="ARBA" id="ARBA00004714"/>
    </source>
</evidence>
<evidence type="ECO:0000256" key="9">
    <source>
        <dbReference type="RuleBase" id="RU003994"/>
    </source>
</evidence>
<keyword evidence="6 9" id="KW-0324">Glycolysis</keyword>
<reference evidence="12" key="1">
    <citation type="journal article" date="2008" name="Insect Biochem. Mol. Biol.">
        <title>The genome of a lepidopteran model insect, the silkworm Bombyx mori.</title>
        <authorList>
            <consortium name="International Silkworm Genome Consortium"/>
        </authorList>
    </citation>
    <scope>NUCLEOTIDE SEQUENCE [LARGE SCALE GENOMIC DNA]</scope>
    <source>
        <strain evidence="12">p50T</strain>
    </source>
</reference>
<reference evidence="11" key="2">
    <citation type="submission" date="2022-06" db="UniProtKB">
        <authorList>
            <consortium name="EnsemblMetazoa"/>
        </authorList>
    </citation>
    <scope>IDENTIFICATION</scope>
    <source>
        <strain evidence="11">p50T (Dazao)</strain>
    </source>
</reference>
<dbReference type="EC" id="4.1.2.13" evidence="4 9"/>
<dbReference type="NCBIfam" id="NF033379">
    <property type="entry name" value="FrucBisAld_I"/>
    <property type="match status" value="1"/>
</dbReference>
<comment type="pathway">
    <text evidence="2 10">Carbohydrate degradation; glycolysis; D-glyceraldehyde 3-phosphate and glycerone phosphate from D-glucose: step 4/4.</text>
</comment>
<dbReference type="InterPro" id="IPR029768">
    <property type="entry name" value="Aldolase_I_AS"/>
</dbReference>
<dbReference type="GO" id="GO:0004332">
    <property type="term" value="F:fructose-bisphosphate aldolase activity"/>
    <property type="evidence" value="ECO:0007669"/>
    <property type="project" value="UniProtKB-EC"/>
</dbReference>
<protein>
    <recommendedName>
        <fullName evidence="5 9">Fructose-bisphosphate aldolase</fullName>
        <ecNumber evidence="4 9">4.1.2.13</ecNumber>
    </recommendedName>
</protein>
<keyword evidence="8" id="KW-0704">Schiff base</keyword>
<evidence type="ECO:0000256" key="8">
    <source>
        <dbReference type="ARBA" id="ARBA00023270"/>
    </source>
</evidence>
<evidence type="ECO:0000256" key="7">
    <source>
        <dbReference type="ARBA" id="ARBA00023239"/>
    </source>
</evidence>
<dbReference type="Proteomes" id="UP000005204">
    <property type="component" value="Unassembled WGS sequence"/>
</dbReference>
<evidence type="ECO:0000256" key="10">
    <source>
        <dbReference type="RuleBase" id="RU004257"/>
    </source>
</evidence>